<proteinExistence type="predicted"/>
<organism evidence="1">
    <name type="scientific">Anguilla anguilla</name>
    <name type="common">European freshwater eel</name>
    <name type="synonym">Muraena anguilla</name>
    <dbReference type="NCBI Taxonomy" id="7936"/>
    <lineage>
        <taxon>Eukaryota</taxon>
        <taxon>Metazoa</taxon>
        <taxon>Chordata</taxon>
        <taxon>Craniata</taxon>
        <taxon>Vertebrata</taxon>
        <taxon>Euteleostomi</taxon>
        <taxon>Actinopterygii</taxon>
        <taxon>Neopterygii</taxon>
        <taxon>Teleostei</taxon>
        <taxon>Anguilliformes</taxon>
        <taxon>Anguillidae</taxon>
        <taxon>Anguilla</taxon>
    </lineage>
</organism>
<name>A0A0E9X735_ANGAN</name>
<sequence>MVRLLHVILPISFIAIPRPARPSFFSADCCEDCILLQESLENFCVEQMSDIPVHKSLFLVNCSCMMHLTESHIRLTALCFVTVRLDLMILGPCIYSYTDFARVITNFKIRFV</sequence>
<dbReference type="EMBL" id="GBXM01010163">
    <property type="protein sequence ID" value="JAH98414.1"/>
    <property type="molecule type" value="Transcribed_RNA"/>
</dbReference>
<reference evidence="1" key="1">
    <citation type="submission" date="2014-11" db="EMBL/GenBank/DDBJ databases">
        <authorList>
            <person name="Amaro Gonzalez C."/>
        </authorList>
    </citation>
    <scope>NUCLEOTIDE SEQUENCE</scope>
</reference>
<reference evidence="1" key="2">
    <citation type="journal article" date="2015" name="Fish Shellfish Immunol.">
        <title>Early steps in the European eel (Anguilla anguilla)-Vibrio vulnificus interaction in the gills: Role of the RtxA13 toxin.</title>
        <authorList>
            <person name="Callol A."/>
            <person name="Pajuelo D."/>
            <person name="Ebbesson L."/>
            <person name="Teles M."/>
            <person name="MacKenzie S."/>
            <person name="Amaro C."/>
        </authorList>
    </citation>
    <scope>NUCLEOTIDE SEQUENCE</scope>
</reference>
<evidence type="ECO:0000313" key="1">
    <source>
        <dbReference type="EMBL" id="JAH98414.1"/>
    </source>
</evidence>
<accession>A0A0E9X735</accession>
<dbReference type="AlphaFoldDB" id="A0A0E9X735"/>
<protein>
    <submittedName>
        <fullName evidence="1">Uncharacterized protein</fullName>
    </submittedName>
</protein>